<protein>
    <submittedName>
        <fullName evidence="2">Uncharacterized protein</fullName>
    </submittedName>
</protein>
<comment type="caution">
    <text evidence="2">The sequence shown here is derived from an EMBL/GenBank/DDBJ whole genome shotgun (WGS) entry which is preliminary data.</text>
</comment>
<sequence>MNSGSSTICSEPACFIGPESDVLIEFPQYGIYPRWPEDGQGWIHPDDIAIVSKLLPGERVVRRESFDGTYYHCRYGKWTFRLRPALWLQIKAEDLDVGDEVETVGLGMERDLFVGEVIGMYYVRRKGRIAYRLRRADQNLPRLFLREHLRLLSDKQRVRQGEIEHPTPKWNGSGERIGFSD</sequence>
<keyword evidence="3" id="KW-1185">Reference proteome</keyword>
<dbReference type="Proteomes" id="UP000011529">
    <property type="component" value="Unassembled WGS sequence"/>
</dbReference>
<proteinExistence type="predicted"/>
<evidence type="ECO:0000313" key="3">
    <source>
        <dbReference type="Proteomes" id="UP000011529"/>
    </source>
</evidence>
<dbReference type="EMBL" id="ANMO01000177">
    <property type="protein sequence ID" value="EMB15365.1"/>
    <property type="molecule type" value="Genomic_DNA"/>
</dbReference>
<reference evidence="2" key="1">
    <citation type="submission" date="2012-11" db="EMBL/GenBank/DDBJ databases">
        <title>Permanent draft genomes of Rhodopirellula europaea strain SH398 and 6C.</title>
        <authorList>
            <person name="Richter M."/>
            <person name="Richter-Heitmann T."/>
            <person name="Frank C."/>
            <person name="Harder J."/>
            <person name="Glockner F.O."/>
        </authorList>
    </citation>
    <scope>NUCLEOTIDE SEQUENCE</scope>
    <source>
        <strain evidence="2">6C</strain>
    </source>
</reference>
<dbReference type="PATRIC" id="fig|1263867.3.peg.4186"/>
<feature type="region of interest" description="Disordered" evidence="1">
    <location>
        <begin position="162"/>
        <end position="181"/>
    </location>
</feature>
<dbReference type="InterPro" id="IPR053804">
    <property type="entry name" value="DUF6960"/>
</dbReference>
<evidence type="ECO:0000313" key="2">
    <source>
        <dbReference type="EMBL" id="EMB15365.1"/>
    </source>
</evidence>
<gene>
    <name evidence="2" type="ORF">RE6C_03911</name>
</gene>
<dbReference type="Pfam" id="PF22283">
    <property type="entry name" value="DUF6960"/>
    <property type="match status" value="1"/>
</dbReference>
<name>M2AE14_9BACT</name>
<reference evidence="2" key="2">
    <citation type="journal article" date="2013" name="Mar. Genomics">
        <title>Expression of sulfatases in Rhodopirellula baltica and the diversity of sulfatases in the genus Rhodopirellula.</title>
        <authorList>
            <person name="Wegner C.E."/>
            <person name="Richter-Heitmann T."/>
            <person name="Klindworth A."/>
            <person name="Klockow C."/>
            <person name="Richter M."/>
            <person name="Achstetter T."/>
            <person name="Glockner F.O."/>
            <person name="Harder J."/>
        </authorList>
    </citation>
    <scope>NUCLEOTIDE SEQUENCE [LARGE SCALE GENOMIC DNA]</scope>
    <source>
        <strain evidence="2">6C</strain>
    </source>
</reference>
<evidence type="ECO:0000256" key="1">
    <source>
        <dbReference type="SAM" id="MobiDB-lite"/>
    </source>
</evidence>
<accession>M2AE14</accession>
<dbReference type="AlphaFoldDB" id="M2AE14"/>
<organism evidence="2 3">
    <name type="scientific">Rhodopirellula europaea 6C</name>
    <dbReference type="NCBI Taxonomy" id="1263867"/>
    <lineage>
        <taxon>Bacteria</taxon>
        <taxon>Pseudomonadati</taxon>
        <taxon>Planctomycetota</taxon>
        <taxon>Planctomycetia</taxon>
        <taxon>Pirellulales</taxon>
        <taxon>Pirellulaceae</taxon>
        <taxon>Rhodopirellula</taxon>
    </lineage>
</organism>